<dbReference type="EMBL" id="GBRH01165995">
    <property type="protein sequence ID" value="JAE31901.1"/>
    <property type="molecule type" value="Transcribed_RNA"/>
</dbReference>
<evidence type="ECO:0000256" key="1">
    <source>
        <dbReference type="SAM" id="Phobius"/>
    </source>
</evidence>
<sequence length="58" mass="7202">MSIDGITNIIVVFLLRCLQYHIIFIKHFRCHYRTEIFVHFCVNFVLFQRCVCFRFFPR</sequence>
<dbReference type="AlphaFoldDB" id="A0A0A9HAM5"/>
<evidence type="ECO:0000313" key="2">
    <source>
        <dbReference type="EMBL" id="JAE31901.1"/>
    </source>
</evidence>
<accession>A0A0A9HAM5</accession>
<keyword evidence="1" id="KW-0472">Membrane</keyword>
<protein>
    <submittedName>
        <fullName evidence="2">Uncharacterized protein</fullName>
    </submittedName>
</protein>
<keyword evidence="1" id="KW-0812">Transmembrane</keyword>
<organism evidence="2">
    <name type="scientific">Arundo donax</name>
    <name type="common">Giant reed</name>
    <name type="synonym">Donax arundinaceus</name>
    <dbReference type="NCBI Taxonomy" id="35708"/>
    <lineage>
        <taxon>Eukaryota</taxon>
        <taxon>Viridiplantae</taxon>
        <taxon>Streptophyta</taxon>
        <taxon>Embryophyta</taxon>
        <taxon>Tracheophyta</taxon>
        <taxon>Spermatophyta</taxon>
        <taxon>Magnoliopsida</taxon>
        <taxon>Liliopsida</taxon>
        <taxon>Poales</taxon>
        <taxon>Poaceae</taxon>
        <taxon>PACMAD clade</taxon>
        <taxon>Arundinoideae</taxon>
        <taxon>Arundineae</taxon>
        <taxon>Arundo</taxon>
    </lineage>
</organism>
<name>A0A0A9HAM5_ARUDO</name>
<feature type="transmembrane region" description="Helical" evidence="1">
    <location>
        <begin position="6"/>
        <end position="24"/>
    </location>
</feature>
<proteinExistence type="predicted"/>
<keyword evidence="1" id="KW-1133">Transmembrane helix</keyword>
<reference evidence="2" key="1">
    <citation type="submission" date="2014-09" db="EMBL/GenBank/DDBJ databases">
        <authorList>
            <person name="Magalhaes I.L.F."/>
            <person name="Oliveira U."/>
            <person name="Santos F.R."/>
            <person name="Vidigal T.H.D.A."/>
            <person name="Brescovit A.D."/>
            <person name="Santos A.J."/>
        </authorList>
    </citation>
    <scope>NUCLEOTIDE SEQUENCE</scope>
    <source>
        <tissue evidence="2">Shoot tissue taken approximately 20 cm above the soil surface</tissue>
    </source>
</reference>
<reference evidence="2" key="2">
    <citation type="journal article" date="2015" name="Data Brief">
        <title>Shoot transcriptome of the giant reed, Arundo donax.</title>
        <authorList>
            <person name="Barrero R.A."/>
            <person name="Guerrero F.D."/>
            <person name="Moolhuijzen P."/>
            <person name="Goolsby J.A."/>
            <person name="Tidwell J."/>
            <person name="Bellgard S.E."/>
            <person name="Bellgard M.I."/>
        </authorList>
    </citation>
    <scope>NUCLEOTIDE SEQUENCE</scope>
    <source>
        <tissue evidence="2">Shoot tissue taken approximately 20 cm above the soil surface</tissue>
    </source>
</reference>